<evidence type="ECO:0000256" key="4">
    <source>
        <dbReference type="ARBA" id="ARBA00022722"/>
    </source>
</evidence>
<evidence type="ECO:0000313" key="11">
    <source>
        <dbReference type="Proteomes" id="UP000718630"/>
    </source>
</evidence>
<evidence type="ECO:0000256" key="5">
    <source>
        <dbReference type="ARBA" id="ARBA00022801"/>
    </source>
</evidence>
<dbReference type="Pfam" id="PF12320">
    <property type="entry name" value="SbcD_C"/>
    <property type="match status" value="1"/>
</dbReference>
<dbReference type="PANTHER" id="PTHR30337:SF0">
    <property type="entry name" value="NUCLEASE SBCCD SUBUNIT D"/>
    <property type="match status" value="1"/>
</dbReference>
<dbReference type="InterPro" id="IPR041796">
    <property type="entry name" value="Mre11_N"/>
</dbReference>
<dbReference type="InterPro" id="IPR026843">
    <property type="entry name" value="SbcD_C"/>
</dbReference>
<sequence length="405" mass="42999">MLILHTSDWHLGRTLHGEDLSASADAFLDWLIGLVEERGVDAVVVSGDVYDRAVPPVDSVRRLRRALVALCARAPVVLTSGNHDGPVRLGAFAGLLDARLTVVTDPLSVGTAVELGGADRGALVYAIPYLEPDLVRQQLSDLPGGEDQGPPPLPRSHEAVVAAALRRVGADLRRRRADGDDRPALCMAHAFITGALPSDSERDIEVGGVASVSASLFDSLGLDGGFEGHGLDYVAAGHLHRPQDVAGASVPIRYSGSPIAYSFSEAGADKSVTLVSTGPTSVLSVEEAPIPVLREVRVLEGTMDALLSDPDPGAQRSYCSVTVTDAARPAQMVPRIREAYPHALVVQHRSPAEASHRPGRGAVASRSPHEVCEEFFEAVGGRALDEKERGVARSVWERMRGEERS</sequence>
<dbReference type="GO" id="GO:0006260">
    <property type="term" value="P:DNA replication"/>
    <property type="evidence" value="ECO:0007669"/>
    <property type="project" value="UniProtKB-KW"/>
</dbReference>
<evidence type="ECO:0000256" key="3">
    <source>
        <dbReference type="ARBA" id="ARBA00013365"/>
    </source>
</evidence>
<keyword evidence="7" id="KW-0255">Endonuclease</keyword>
<dbReference type="Gene3D" id="3.60.21.10">
    <property type="match status" value="1"/>
</dbReference>
<dbReference type="CDD" id="cd00840">
    <property type="entry name" value="MPP_Mre11_N"/>
    <property type="match status" value="1"/>
</dbReference>
<dbReference type="EMBL" id="JABZFZ010000200">
    <property type="protein sequence ID" value="MBF0940124.1"/>
    <property type="molecule type" value="Genomic_DNA"/>
</dbReference>
<accession>A0A929N3K2</accession>
<evidence type="ECO:0000256" key="1">
    <source>
        <dbReference type="ARBA" id="ARBA00010555"/>
    </source>
</evidence>
<evidence type="ECO:0000313" key="10">
    <source>
        <dbReference type="EMBL" id="MBF0940124.1"/>
    </source>
</evidence>
<keyword evidence="7" id="KW-0235">DNA replication</keyword>
<proteinExistence type="inferred from homology"/>
<reference evidence="10" key="1">
    <citation type="submission" date="2020-04" db="EMBL/GenBank/DDBJ databases">
        <title>Deep metagenomics examines the oral microbiome during advanced dental caries in children, revealing novel taxa and co-occurrences with host molecules.</title>
        <authorList>
            <person name="Baker J.L."/>
            <person name="Morton J.T."/>
            <person name="Dinis M."/>
            <person name="Alvarez R."/>
            <person name="Tran N.C."/>
            <person name="Knight R."/>
            <person name="Edlund A."/>
        </authorList>
    </citation>
    <scope>NUCLEOTIDE SEQUENCE</scope>
    <source>
        <strain evidence="10">JCVI_32_bin.64</strain>
    </source>
</reference>
<evidence type="ECO:0000259" key="9">
    <source>
        <dbReference type="Pfam" id="PF12320"/>
    </source>
</evidence>
<dbReference type="GO" id="GO:0004519">
    <property type="term" value="F:endonuclease activity"/>
    <property type="evidence" value="ECO:0007669"/>
    <property type="project" value="UniProtKB-KW"/>
</dbReference>
<dbReference type="PANTHER" id="PTHR30337">
    <property type="entry name" value="COMPONENT OF ATP-DEPENDENT DSDNA EXONUCLEASE"/>
    <property type="match status" value="1"/>
</dbReference>
<comment type="function">
    <text evidence="7">SbcCD cleaves DNA hairpin structures. These structures can inhibit DNA replication and are intermediates in certain DNA recombination reactions. The complex acts as a 3'-&gt;5' double strand exonuclease that can open hairpins. It also has a 5' single-strand endonuclease activity.</text>
</comment>
<name>A0A929N3K2_9ACTO</name>
<evidence type="ECO:0000256" key="6">
    <source>
        <dbReference type="ARBA" id="ARBA00022839"/>
    </source>
</evidence>
<dbReference type="SUPFAM" id="SSF56300">
    <property type="entry name" value="Metallo-dependent phosphatases"/>
    <property type="match status" value="1"/>
</dbReference>
<comment type="caution">
    <text evidence="10">The sequence shown here is derived from an EMBL/GenBank/DDBJ whole genome shotgun (WGS) entry which is preliminary data.</text>
</comment>
<dbReference type="InterPro" id="IPR004843">
    <property type="entry name" value="Calcineurin-like_PHP"/>
</dbReference>
<feature type="domain" description="Nuclease SbcCD subunit D C-terminal" evidence="9">
    <location>
        <begin position="293"/>
        <end position="378"/>
    </location>
</feature>
<keyword evidence="4 7" id="KW-0540">Nuclease</keyword>
<evidence type="ECO:0000259" key="8">
    <source>
        <dbReference type="Pfam" id="PF00149"/>
    </source>
</evidence>
<organism evidence="10 11">
    <name type="scientific">Schaalia georgiae</name>
    <dbReference type="NCBI Taxonomy" id="52768"/>
    <lineage>
        <taxon>Bacteria</taxon>
        <taxon>Bacillati</taxon>
        <taxon>Actinomycetota</taxon>
        <taxon>Actinomycetes</taxon>
        <taxon>Actinomycetales</taxon>
        <taxon>Actinomycetaceae</taxon>
        <taxon>Schaalia</taxon>
    </lineage>
</organism>
<comment type="similarity">
    <text evidence="1 7">Belongs to the SbcD family.</text>
</comment>
<keyword evidence="5 7" id="KW-0378">Hydrolase</keyword>
<dbReference type="NCBIfam" id="TIGR00619">
    <property type="entry name" value="sbcd"/>
    <property type="match status" value="1"/>
</dbReference>
<dbReference type="GO" id="GO:0008408">
    <property type="term" value="F:3'-5' exonuclease activity"/>
    <property type="evidence" value="ECO:0007669"/>
    <property type="project" value="InterPro"/>
</dbReference>
<comment type="subunit">
    <text evidence="2 7">Heterodimer of SbcC and SbcD.</text>
</comment>
<feature type="domain" description="Calcineurin-like phosphoesterase" evidence="8">
    <location>
        <begin position="1"/>
        <end position="242"/>
    </location>
</feature>
<dbReference type="Pfam" id="PF00149">
    <property type="entry name" value="Metallophos"/>
    <property type="match status" value="1"/>
</dbReference>
<keyword evidence="6 7" id="KW-0269">Exonuclease</keyword>
<evidence type="ECO:0000256" key="7">
    <source>
        <dbReference type="RuleBase" id="RU363069"/>
    </source>
</evidence>
<dbReference type="AlphaFoldDB" id="A0A929N3K2"/>
<dbReference type="InterPro" id="IPR004593">
    <property type="entry name" value="SbcD"/>
</dbReference>
<dbReference type="Proteomes" id="UP000718630">
    <property type="component" value="Unassembled WGS sequence"/>
</dbReference>
<gene>
    <name evidence="7" type="primary">sbcD</name>
    <name evidence="10" type="ORF">HXK03_04525</name>
</gene>
<keyword evidence="7" id="KW-0233">DNA recombination</keyword>
<dbReference type="InterPro" id="IPR029052">
    <property type="entry name" value="Metallo-depent_PP-like"/>
</dbReference>
<protein>
    <recommendedName>
        <fullName evidence="3 7">Nuclease SbcCD subunit D</fullName>
    </recommendedName>
</protein>
<dbReference type="InterPro" id="IPR050535">
    <property type="entry name" value="DNA_Repair-Maintenance_Comp"/>
</dbReference>
<evidence type="ECO:0000256" key="2">
    <source>
        <dbReference type="ARBA" id="ARBA00011322"/>
    </source>
</evidence>
<dbReference type="GO" id="GO:0006310">
    <property type="term" value="P:DNA recombination"/>
    <property type="evidence" value="ECO:0007669"/>
    <property type="project" value="UniProtKB-KW"/>
</dbReference>